<organism evidence="1 2">
    <name type="scientific">Apilactobacillus kunkeei</name>
    <dbReference type="NCBI Taxonomy" id="148814"/>
    <lineage>
        <taxon>Bacteria</taxon>
        <taxon>Bacillati</taxon>
        <taxon>Bacillota</taxon>
        <taxon>Bacilli</taxon>
        <taxon>Lactobacillales</taxon>
        <taxon>Lactobacillaceae</taxon>
        <taxon>Apilactobacillus</taxon>
    </lineage>
</organism>
<dbReference type="EMBL" id="BDDX01000022">
    <property type="protein sequence ID" value="GAT91348.1"/>
    <property type="molecule type" value="Genomic_DNA"/>
</dbReference>
<evidence type="ECO:0000313" key="1">
    <source>
        <dbReference type="EMBL" id="GAT91348.1"/>
    </source>
</evidence>
<dbReference type="Proteomes" id="UP000186588">
    <property type="component" value="Unassembled WGS sequence"/>
</dbReference>
<proteinExistence type="predicted"/>
<reference evidence="1 2" key="1">
    <citation type="journal article" date="2016" name="Syst. Appl. Microbiol.">
        <title>Genomic characterization of a fructophilic bee symbiont Lactobacillus kunkeei reveals its niche-specific adaptation.</title>
        <authorList>
            <person name="Maeno S."/>
            <person name="Tanizawa Y."/>
            <person name="Kanesaki Y."/>
            <person name="Kubota E."/>
            <person name="Kumar H."/>
            <person name="Dicks L."/>
            <person name="Salminen S."/>
            <person name="Nakagawa J."/>
            <person name="Arita M."/>
            <person name="Endo A."/>
        </authorList>
    </citation>
    <scope>NUCLEOTIDE SEQUENCE [LARGE SCALE GENOMIC DNA]</scope>
    <source>
        <strain evidence="1 2">FF30-6</strain>
    </source>
</reference>
<dbReference type="AlphaFoldDB" id="A0A0C3A1C6"/>
<comment type="caution">
    <text evidence="1">The sequence shown here is derived from an EMBL/GenBank/DDBJ whole genome shotgun (WGS) entry which is preliminary data.</text>
</comment>
<dbReference type="RefSeq" id="WP_041152931.1">
    <property type="nucleotide sequence ID" value="NZ_BDDX01000022.1"/>
</dbReference>
<name>A0A0C3A1C6_9LACO</name>
<evidence type="ECO:0000313" key="2">
    <source>
        <dbReference type="Proteomes" id="UP000186588"/>
    </source>
</evidence>
<sequence length="114" mass="13474">MGEKLFHFDELSEQAKVTSIKSFSEFYVRCYRSQNMEILSQVPDQSMLWQINQEVYRNKFESVEHAAKDTIIYCSHSYAKLLGELDMKYFANGNSEITWNEWYDRQFVAAPHGV</sequence>
<gene>
    <name evidence="1" type="ORF">FF306_01506</name>
</gene>
<accession>A0A0C3A1C6</accession>
<dbReference type="PATRIC" id="fig|148814.6.peg.959"/>
<protein>
    <submittedName>
        <fullName evidence="1">Uncharacterized protein</fullName>
    </submittedName>
</protein>